<gene>
    <name evidence="4" type="ORF">ACFOZ5_18245</name>
</gene>
<accession>A0ABV8QMT8</accession>
<evidence type="ECO:0000256" key="2">
    <source>
        <dbReference type="ARBA" id="ARBA00022803"/>
    </source>
</evidence>
<dbReference type="InterPro" id="IPR019734">
    <property type="entry name" value="TPR_rpt"/>
</dbReference>
<evidence type="ECO:0000313" key="4">
    <source>
        <dbReference type="EMBL" id="MFC4260965.1"/>
    </source>
</evidence>
<reference evidence="5" key="1">
    <citation type="journal article" date="2019" name="Int. J. Syst. Evol. Microbiol.">
        <title>The Global Catalogue of Microorganisms (GCM) 10K type strain sequencing project: providing services to taxonomists for standard genome sequencing and annotation.</title>
        <authorList>
            <consortium name="The Broad Institute Genomics Platform"/>
            <consortium name="The Broad Institute Genome Sequencing Center for Infectious Disease"/>
            <person name="Wu L."/>
            <person name="Ma J."/>
        </authorList>
    </citation>
    <scope>NUCLEOTIDE SEQUENCE [LARGE SCALE GENOMIC DNA]</scope>
    <source>
        <strain evidence="5">CECT 7297</strain>
    </source>
</reference>
<dbReference type="PANTHER" id="PTHR45586:SF1">
    <property type="entry name" value="LIPOPOLYSACCHARIDE ASSEMBLY PROTEIN B"/>
    <property type="match status" value="1"/>
</dbReference>
<keyword evidence="3" id="KW-0732">Signal</keyword>
<evidence type="ECO:0000256" key="1">
    <source>
        <dbReference type="ARBA" id="ARBA00022737"/>
    </source>
</evidence>
<sequence>MKTHLYCLIFAGLLGMSSFSSADAMRESVYDKLNSAKVLIEKGQLETASQKLGTLAGQKNLTTYERSQVLNLSGYLAIQQTDYPNAIRHYRALLALAEVPEGLQLSTQRNLAQLHYQTADWQKALTVLGNMPAESVSKDSQLLMLKAHSLFQLDRYRQAATVLEALDSRRSSEQALNLLRACYQQLKDHKGAIRVLEVLAERFPDTDYLKALASLYGTQGNYRYQLALLETLYTDGRLESESEWHALITLHLHQNQPGKAALRLREAIDRGILPVSDKNQFKLAQAWIQARETDKAIAILEELSGRTSNGESELMAGRLLLQYDQWKKAVPWLRKALDKTPSEDPEISLLLGIAELRSGQHIHARQSLQRAAHNPKTKERARQWLSYLDQISTPVTVLHE</sequence>
<dbReference type="Pfam" id="PF12895">
    <property type="entry name" value="ANAPC3"/>
    <property type="match status" value="1"/>
</dbReference>
<dbReference type="Proteomes" id="UP001595798">
    <property type="component" value="Unassembled WGS sequence"/>
</dbReference>
<keyword evidence="2" id="KW-0802">TPR repeat</keyword>
<feature type="chain" id="PRO_5045259208" evidence="3">
    <location>
        <begin position="23"/>
        <end position="400"/>
    </location>
</feature>
<evidence type="ECO:0000256" key="3">
    <source>
        <dbReference type="SAM" id="SignalP"/>
    </source>
</evidence>
<dbReference type="InterPro" id="IPR011990">
    <property type="entry name" value="TPR-like_helical_dom_sf"/>
</dbReference>
<comment type="caution">
    <text evidence="4">The sequence shown here is derived from an EMBL/GenBank/DDBJ whole genome shotgun (WGS) entry which is preliminary data.</text>
</comment>
<protein>
    <submittedName>
        <fullName evidence="4">Tetratricopeptide repeat protein</fullName>
    </submittedName>
</protein>
<dbReference type="SUPFAM" id="SSF48452">
    <property type="entry name" value="TPR-like"/>
    <property type="match status" value="2"/>
</dbReference>
<feature type="signal peptide" evidence="3">
    <location>
        <begin position="1"/>
        <end position="22"/>
    </location>
</feature>
<dbReference type="Pfam" id="PF13432">
    <property type="entry name" value="TPR_16"/>
    <property type="match status" value="2"/>
</dbReference>
<dbReference type="RefSeq" id="WP_379890027.1">
    <property type="nucleotide sequence ID" value="NZ_JBHSDI010000062.1"/>
</dbReference>
<organism evidence="4 5">
    <name type="scientific">Marinobacter lacisalsi</name>
    <dbReference type="NCBI Taxonomy" id="475979"/>
    <lineage>
        <taxon>Bacteria</taxon>
        <taxon>Pseudomonadati</taxon>
        <taxon>Pseudomonadota</taxon>
        <taxon>Gammaproteobacteria</taxon>
        <taxon>Pseudomonadales</taxon>
        <taxon>Marinobacteraceae</taxon>
        <taxon>Marinobacter</taxon>
    </lineage>
</organism>
<keyword evidence="1" id="KW-0677">Repeat</keyword>
<dbReference type="Pfam" id="PF13174">
    <property type="entry name" value="TPR_6"/>
    <property type="match status" value="1"/>
</dbReference>
<dbReference type="PANTHER" id="PTHR45586">
    <property type="entry name" value="TPR REPEAT-CONTAINING PROTEIN PA4667"/>
    <property type="match status" value="1"/>
</dbReference>
<evidence type="ECO:0000313" key="5">
    <source>
        <dbReference type="Proteomes" id="UP001595798"/>
    </source>
</evidence>
<dbReference type="Gene3D" id="1.25.40.10">
    <property type="entry name" value="Tetratricopeptide repeat domain"/>
    <property type="match status" value="3"/>
</dbReference>
<name>A0ABV8QMT8_9GAMM</name>
<dbReference type="EMBL" id="JBHSDI010000062">
    <property type="protein sequence ID" value="MFC4260965.1"/>
    <property type="molecule type" value="Genomic_DNA"/>
</dbReference>
<proteinExistence type="predicted"/>
<keyword evidence="5" id="KW-1185">Reference proteome</keyword>
<dbReference type="InterPro" id="IPR051012">
    <property type="entry name" value="CellSynth/LPSAsmb/PSIAsmb"/>
</dbReference>